<gene>
    <name evidence="7" type="ORF">RND81_04G160200</name>
</gene>
<dbReference type="Pfam" id="PF05938">
    <property type="entry name" value="Self-incomp_S1"/>
    <property type="match status" value="1"/>
</dbReference>
<reference evidence="7" key="1">
    <citation type="submission" date="2024-03" db="EMBL/GenBank/DDBJ databases">
        <title>WGS assembly of Saponaria officinalis var. Norfolk2.</title>
        <authorList>
            <person name="Jenkins J."/>
            <person name="Shu S."/>
            <person name="Grimwood J."/>
            <person name="Barry K."/>
            <person name="Goodstein D."/>
            <person name="Schmutz J."/>
            <person name="Leebens-Mack J."/>
            <person name="Osbourn A."/>
        </authorList>
    </citation>
    <scope>NUCLEOTIDE SEQUENCE [LARGE SCALE GENOMIC DNA]</scope>
    <source>
        <strain evidence="7">JIC</strain>
    </source>
</reference>
<evidence type="ECO:0000256" key="5">
    <source>
        <dbReference type="ARBA" id="ARBA00022729"/>
    </source>
</evidence>
<comment type="similarity">
    <text evidence="2 6">Belongs to the plant self-incompatibility (S1) protein family.</text>
</comment>
<sequence length="130" mass="15097">MSGPEFVLGYTYFPVRYWVEIRNKLYDPLTVHCEKDNKDLGIHEIPVANDYKITFRTNLLHSVNVNCNLIWKKSNQTIQFNAFDDTEEFVDYSCGARHCVYFVIPGGLTLYNVKARQFIPIGIWGNEKLG</sequence>
<evidence type="ECO:0000256" key="6">
    <source>
        <dbReference type="RuleBase" id="RU367044"/>
    </source>
</evidence>
<keyword evidence="3 6" id="KW-0713">Self-incompatibility</keyword>
<dbReference type="EMBL" id="JBDFQZ010000004">
    <property type="protein sequence ID" value="KAK9734744.1"/>
    <property type="molecule type" value="Genomic_DNA"/>
</dbReference>
<dbReference type="InterPro" id="IPR010264">
    <property type="entry name" value="Self-incomp_S1"/>
</dbReference>
<keyword evidence="8" id="KW-1185">Reference proteome</keyword>
<keyword evidence="4 6" id="KW-0964">Secreted</keyword>
<evidence type="ECO:0000256" key="4">
    <source>
        <dbReference type="ARBA" id="ARBA00022525"/>
    </source>
</evidence>
<comment type="subcellular location">
    <subcellularLocation>
        <location evidence="1 6">Secreted</location>
    </subcellularLocation>
</comment>
<organism evidence="7 8">
    <name type="scientific">Saponaria officinalis</name>
    <name type="common">Common soapwort</name>
    <name type="synonym">Lychnis saponaria</name>
    <dbReference type="NCBI Taxonomy" id="3572"/>
    <lineage>
        <taxon>Eukaryota</taxon>
        <taxon>Viridiplantae</taxon>
        <taxon>Streptophyta</taxon>
        <taxon>Embryophyta</taxon>
        <taxon>Tracheophyta</taxon>
        <taxon>Spermatophyta</taxon>
        <taxon>Magnoliopsida</taxon>
        <taxon>eudicotyledons</taxon>
        <taxon>Gunneridae</taxon>
        <taxon>Pentapetalae</taxon>
        <taxon>Caryophyllales</taxon>
        <taxon>Caryophyllaceae</taxon>
        <taxon>Caryophylleae</taxon>
        <taxon>Saponaria</taxon>
    </lineage>
</organism>
<dbReference type="GO" id="GO:0060320">
    <property type="term" value="P:rejection of self pollen"/>
    <property type="evidence" value="ECO:0007669"/>
    <property type="project" value="UniProtKB-KW"/>
</dbReference>
<comment type="caution">
    <text evidence="7">The sequence shown here is derived from an EMBL/GenBank/DDBJ whole genome shotgun (WGS) entry which is preliminary data.</text>
</comment>
<proteinExistence type="inferred from homology"/>
<name>A0AAW1LLV0_SAPOF</name>
<evidence type="ECO:0000256" key="2">
    <source>
        <dbReference type="ARBA" id="ARBA00005581"/>
    </source>
</evidence>
<evidence type="ECO:0000313" key="8">
    <source>
        <dbReference type="Proteomes" id="UP001443914"/>
    </source>
</evidence>
<accession>A0AAW1LLV0</accession>
<dbReference type="PANTHER" id="PTHR31232">
    <property type="match status" value="1"/>
</dbReference>
<evidence type="ECO:0000313" key="7">
    <source>
        <dbReference type="EMBL" id="KAK9734744.1"/>
    </source>
</evidence>
<protein>
    <recommendedName>
        <fullName evidence="6">S-protein homolog</fullName>
    </recommendedName>
</protein>
<evidence type="ECO:0000256" key="3">
    <source>
        <dbReference type="ARBA" id="ARBA00022471"/>
    </source>
</evidence>
<dbReference type="Proteomes" id="UP001443914">
    <property type="component" value="Unassembled WGS sequence"/>
</dbReference>
<dbReference type="PANTHER" id="PTHR31232:SF18">
    <property type="entry name" value="S-PROTEIN HOMOLOG"/>
    <property type="match status" value="1"/>
</dbReference>
<evidence type="ECO:0000256" key="1">
    <source>
        <dbReference type="ARBA" id="ARBA00004613"/>
    </source>
</evidence>
<dbReference type="AlphaFoldDB" id="A0AAW1LLV0"/>
<keyword evidence="5" id="KW-0732">Signal</keyword>
<dbReference type="GO" id="GO:0005576">
    <property type="term" value="C:extracellular region"/>
    <property type="evidence" value="ECO:0007669"/>
    <property type="project" value="UniProtKB-SubCell"/>
</dbReference>